<name>A0AAW2VG64_9LAMI</name>
<comment type="caution">
    <text evidence="2">The sequence shown here is derived from an EMBL/GenBank/DDBJ whole genome shotgun (WGS) entry which is preliminary data.</text>
</comment>
<accession>A0AAW2VG64</accession>
<feature type="domain" description="Reverse transcriptase zinc-binding" evidence="1">
    <location>
        <begin position="4"/>
        <end position="69"/>
    </location>
</feature>
<dbReference type="EMBL" id="JACGWN010000010">
    <property type="protein sequence ID" value="KAL0427275.1"/>
    <property type="molecule type" value="Genomic_DNA"/>
</dbReference>
<dbReference type="Pfam" id="PF13966">
    <property type="entry name" value="zf-RVT"/>
    <property type="match status" value="1"/>
</dbReference>
<organism evidence="2">
    <name type="scientific">Sesamum latifolium</name>
    <dbReference type="NCBI Taxonomy" id="2727402"/>
    <lineage>
        <taxon>Eukaryota</taxon>
        <taxon>Viridiplantae</taxon>
        <taxon>Streptophyta</taxon>
        <taxon>Embryophyta</taxon>
        <taxon>Tracheophyta</taxon>
        <taxon>Spermatophyta</taxon>
        <taxon>Magnoliopsida</taxon>
        <taxon>eudicotyledons</taxon>
        <taxon>Gunneridae</taxon>
        <taxon>Pentapetalae</taxon>
        <taxon>asterids</taxon>
        <taxon>lamiids</taxon>
        <taxon>Lamiales</taxon>
        <taxon>Pedaliaceae</taxon>
        <taxon>Sesamum</taxon>
    </lineage>
</organism>
<proteinExistence type="predicted"/>
<protein>
    <recommendedName>
        <fullName evidence="1">Reverse transcriptase zinc-binding domain-containing protein</fullName>
    </recommendedName>
</protein>
<dbReference type="InterPro" id="IPR026960">
    <property type="entry name" value="RVT-Znf"/>
</dbReference>
<sequence>MLGWQFLWRAKVPPKVKSLAWRACQEAIPVSCNVRRRGLSISTLCMHCGLEQEDGFHVLLRCLFSRQVWALLCLPWRWINFAEGTTEDWMRSVWKELKGADFSLFLLICWNLWWSRNQLAFEEVALLPWDIVVSARRLLLISHKDPMVTDPLKDSC</sequence>
<evidence type="ECO:0000313" key="2">
    <source>
        <dbReference type="EMBL" id="KAL0427275.1"/>
    </source>
</evidence>
<dbReference type="AlphaFoldDB" id="A0AAW2VG64"/>
<reference evidence="2" key="1">
    <citation type="submission" date="2020-06" db="EMBL/GenBank/DDBJ databases">
        <authorList>
            <person name="Li T."/>
            <person name="Hu X."/>
            <person name="Zhang T."/>
            <person name="Song X."/>
            <person name="Zhang H."/>
            <person name="Dai N."/>
            <person name="Sheng W."/>
            <person name="Hou X."/>
            <person name="Wei L."/>
        </authorList>
    </citation>
    <scope>NUCLEOTIDE SEQUENCE</scope>
    <source>
        <strain evidence="2">KEN1</strain>
        <tissue evidence="2">Leaf</tissue>
    </source>
</reference>
<evidence type="ECO:0000259" key="1">
    <source>
        <dbReference type="Pfam" id="PF13966"/>
    </source>
</evidence>
<reference evidence="2" key="2">
    <citation type="journal article" date="2024" name="Plant">
        <title>Genomic evolution and insights into agronomic trait innovations of Sesamum species.</title>
        <authorList>
            <person name="Miao H."/>
            <person name="Wang L."/>
            <person name="Qu L."/>
            <person name="Liu H."/>
            <person name="Sun Y."/>
            <person name="Le M."/>
            <person name="Wang Q."/>
            <person name="Wei S."/>
            <person name="Zheng Y."/>
            <person name="Lin W."/>
            <person name="Duan Y."/>
            <person name="Cao H."/>
            <person name="Xiong S."/>
            <person name="Wang X."/>
            <person name="Wei L."/>
            <person name="Li C."/>
            <person name="Ma Q."/>
            <person name="Ju M."/>
            <person name="Zhao R."/>
            <person name="Li G."/>
            <person name="Mu C."/>
            <person name="Tian Q."/>
            <person name="Mei H."/>
            <person name="Zhang T."/>
            <person name="Gao T."/>
            <person name="Zhang H."/>
        </authorList>
    </citation>
    <scope>NUCLEOTIDE SEQUENCE</scope>
    <source>
        <strain evidence="2">KEN1</strain>
    </source>
</reference>
<gene>
    <name evidence="2" type="ORF">Slati_2902300</name>
</gene>